<comment type="caution">
    <text evidence="5">The sequence shown here is derived from an EMBL/GenBank/DDBJ whole genome shotgun (WGS) entry which is preliminary data.</text>
</comment>
<keyword evidence="8" id="KW-1185">Reference proteome</keyword>
<protein>
    <submittedName>
        <fullName evidence="5">ATPase, T2SS/T4P/T4SS family</fullName>
    </submittedName>
</protein>
<dbReference type="InterPro" id="IPR027417">
    <property type="entry name" value="P-loop_NTPase"/>
</dbReference>
<evidence type="ECO:0000313" key="5">
    <source>
        <dbReference type="EMBL" id="MDO6453342.1"/>
    </source>
</evidence>
<dbReference type="GO" id="GO:0005524">
    <property type="term" value="F:ATP binding"/>
    <property type="evidence" value="ECO:0007669"/>
    <property type="project" value="UniProtKB-KW"/>
</dbReference>
<dbReference type="GO" id="GO:0016887">
    <property type="term" value="F:ATP hydrolysis activity"/>
    <property type="evidence" value="ECO:0007669"/>
    <property type="project" value="TreeGrafter"/>
</dbReference>
<dbReference type="InterPro" id="IPR001482">
    <property type="entry name" value="T2SS/T4SS_dom"/>
</dbReference>
<dbReference type="PROSITE" id="PS00662">
    <property type="entry name" value="T2SP_E"/>
    <property type="match status" value="1"/>
</dbReference>
<gene>
    <name evidence="5" type="ORF">Q4490_07175</name>
    <name evidence="6" type="ORF">Q8W30_08010</name>
</gene>
<evidence type="ECO:0000256" key="1">
    <source>
        <dbReference type="ARBA" id="ARBA00006611"/>
    </source>
</evidence>
<dbReference type="InterPro" id="IPR037257">
    <property type="entry name" value="T2SS_E_N_sf"/>
</dbReference>
<dbReference type="SUPFAM" id="SSF52540">
    <property type="entry name" value="P-loop containing nucleoside triphosphate hydrolases"/>
    <property type="match status" value="1"/>
</dbReference>
<dbReference type="FunFam" id="3.40.50.300:FF:000398">
    <property type="entry name" value="Type IV pilus assembly ATPase PilB"/>
    <property type="match status" value="1"/>
</dbReference>
<dbReference type="AlphaFoldDB" id="A0AAW7XI88"/>
<dbReference type="CDD" id="cd01129">
    <property type="entry name" value="PulE-GspE-like"/>
    <property type="match status" value="1"/>
</dbReference>
<sequence>MASPKMKIRIGDLLVQSGVISEPQLMEALQRQKDTRQKLGRTLISLGYVEEQQFLEFLAKQMNVPLVDLAHYSFNQPDVLKLSETHARRFRCIVLKDNPDHFLVGMSDPLDIFAFDEIQRLLPKTVELAVVAESQLLQTLDLMYRRTSDIASLADEVNEEMAEDTFDLSRLTAADEVDAPVVRLLKSLFEDAVQVGASDIHIEPDENVLRIRQRVDGVLQEQVMKETRIAPVLVLRLKLMAQLNISEKRLPQDGRFQINVKNHTVDVRISTLPVQFGESVVMRLLDQSGGVIGLDKAGLPHYLLARLRRLIHQPHGILLVTGPTGSGKTTTLYGALNELNEASRKIITVEDPVEYRLPRINQVQVHPQIGLTFSKVLRSCLRQDPDVLLVGEIRDLETADIALRAAMTGHFVLSTLHTNDAISSAMRLIDIGVEGYLAGTALRGILAQRLVRRICDNCKAPYQPSVQESVWLDIKAEEAGVEAQHLHQGKGCTYCNNTGYKGRIGIFELLELNDEMTDALRRNNSSDFAKAARQSEGYEPLVVSALKLASQGITSLDEVFRVTEQMDETAYLDIPDAAPSDASLELE</sequence>
<dbReference type="Pfam" id="PF00437">
    <property type="entry name" value="T2SSE"/>
    <property type="match status" value="1"/>
</dbReference>
<keyword evidence="2" id="KW-0547">Nucleotide-binding</keyword>
<evidence type="ECO:0000259" key="4">
    <source>
        <dbReference type="PROSITE" id="PS00662"/>
    </source>
</evidence>
<evidence type="ECO:0000313" key="6">
    <source>
        <dbReference type="EMBL" id="MDP2522518.1"/>
    </source>
</evidence>
<proteinExistence type="inferred from homology"/>
<dbReference type="FunFam" id="3.30.450.90:FF:000001">
    <property type="entry name" value="Type II secretion system ATPase GspE"/>
    <property type="match status" value="1"/>
</dbReference>
<dbReference type="GO" id="GO:0005886">
    <property type="term" value="C:plasma membrane"/>
    <property type="evidence" value="ECO:0007669"/>
    <property type="project" value="TreeGrafter"/>
</dbReference>
<evidence type="ECO:0000256" key="2">
    <source>
        <dbReference type="ARBA" id="ARBA00022741"/>
    </source>
</evidence>
<comment type="similarity">
    <text evidence="1">Belongs to the GSP E family.</text>
</comment>
<feature type="domain" description="Bacterial type II secretion system protein E" evidence="4">
    <location>
        <begin position="381"/>
        <end position="395"/>
    </location>
</feature>
<evidence type="ECO:0000313" key="7">
    <source>
        <dbReference type="Proteomes" id="UP001169862"/>
    </source>
</evidence>
<dbReference type="SMART" id="SM00382">
    <property type="entry name" value="AAA"/>
    <property type="match status" value="1"/>
</dbReference>
<dbReference type="EMBL" id="JAUOPG010000004">
    <property type="protein sequence ID" value="MDO6453342.1"/>
    <property type="molecule type" value="Genomic_DNA"/>
</dbReference>
<dbReference type="RefSeq" id="WP_075179481.1">
    <property type="nucleotide sequence ID" value="NZ_CAXHZV010000025.1"/>
</dbReference>
<dbReference type="Pfam" id="PF05157">
    <property type="entry name" value="MshEN"/>
    <property type="match status" value="1"/>
</dbReference>
<evidence type="ECO:0000313" key="8">
    <source>
        <dbReference type="Proteomes" id="UP001177341"/>
    </source>
</evidence>
<name>A0AAW7XI88_9GAMM</name>
<dbReference type="Proteomes" id="UP001169862">
    <property type="component" value="Unassembled WGS sequence"/>
</dbReference>
<dbReference type="InterPro" id="IPR003593">
    <property type="entry name" value="AAA+_ATPase"/>
</dbReference>
<accession>A0AAW7XI88</accession>
<organism evidence="5 7">
    <name type="scientific">Neptunomonas phycophila</name>
    <dbReference type="NCBI Taxonomy" id="1572645"/>
    <lineage>
        <taxon>Bacteria</taxon>
        <taxon>Pseudomonadati</taxon>
        <taxon>Pseudomonadota</taxon>
        <taxon>Gammaproteobacteria</taxon>
        <taxon>Oceanospirillales</taxon>
        <taxon>Oceanospirillaceae</taxon>
        <taxon>Neptunomonas</taxon>
    </lineage>
</organism>
<dbReference type="Proteomes" id="UP001177341">
    <property type="component" value="Unassembled WGS sequence"/>
</dbReference>
<reference evidence="5" key="1">
    <citation type="submission" date="2023-07" db="EMBL/GenBank/DDBJ databases">
        <title>Genome content predicts the carbon catabolic preferences of heterotrophic bacteria.</title>
        <authorList>
            <person name="Gralka M."/>
        </authorList>
    </citation>
    <scope>NUCLEOTIDE SEQUENCE</scope>
    <source>
        <strain evidence="6">5G01</strain>
        <strain evidence="5">I2M16</strain>
    </source>
</reference>
<dbReference type="SUPFAM" id="SSF160246">
    <property type="entry name" value="EspE N-terminal domain-like"/>
    <property type="match status" value="1"/>
</dbReference>
<dbReference type="PANTHER" id="PTHR30258">
    <property type="entry name" value="TYPE II SECRETION SYSTEM PROTEIN GSPE-RELATED"/>
    <property type="match status" value="1"/>
</dbReference>
<dbReference type="Gene3D" id="3.30.450.90">
    <property type="match status" value="1"/>
</dbReference>
<keyword evidence="3" id="KW-0067">ATP-binding</keyword>
<dbReference type="InterPro" id="IPR007831">
    <property type="entry name" value="T2SS_GspE_N"/>
</dbReference>
<dbReference type="Gene3D" id="3.40.50.300">
    <property type="entry name" value="P-loop containing nucleotide triphosphate hydrolases"/>
    <property type="match status" value="1"/>
</dbReference>
<dbReference type="Gene3D" id="3.30.300.160">
    <property type="entry name" value="Type II secretion system, protein E, N-terminal domain"/>
    <property type="match status" value="1"/>
</dbReference>
<evidence type="ECO:0000256" key="3">
    <source>
        <dbReference type="ARBA" id="ARBA00022840"/>
    </source>
</evidence>
<dbReference type="PANTHER" id="PTHR30258:SF29">
    <property type="entry name" value="MSHA PILUS ASSEMBLY ATPASE MSHE"/>
    <property type="match status" value="1"/>
</dbReference>
<dbReference type="EMBL" id="JAUYVO010000004">
    <property type="protein sequence ID" value="MDP2522518.1"/>
    <property type="molecule type" value="Genomic_DNA"/>
</dbReference>